<evidence type="ECO:0000256" key="4">
    <source>
        <dbReference type="ARBA" id="ARBA00022801"/>
    </source>
</evidence>
<reference evidence="12 13" key="1">
    <citation type="journal article" date="2009" name="Stand. Genomic Sci.">
        <title>Complete genome sequence of Stackebrandtia nassauensis type strain (LLR-40K-21).</title>
        <authorList>
            <person name="Munk C."/>
            <person name="Lapidus A."/>
            <person name="Copeland A."/>
            <person name="Jando M."/>
            <person name="Mayilraj S."/>
            <person name="Glavina Del Rio T."/>
            <person name="Nolan M."/>
            <person name="Chen F."/>
            <person name="Lucas S."/>
            <person name="Tice H."/>
            <person name="Cheng J.F."/>
            <person name="Han C."/>
            <person name="Detter J.C."/>
            <person name="Bruce D."/>
            <person name="Goodwin L."/>
            <person name="Chain P."/>
            <person name="Pitluck S."/>
            <person name="Goker M."/>
            <person name="Ovchinikova G."/>
            <person name="Pati A."/>
            <person name="Ivanova N."/>
            <person name="Mavromatis K."/>
            <person name="Chen A."/>
            <person name="Palaniappan K."/>
            <person name="Land M."/>
            <person name="Hauser L."/>
            <person name="Chang Y.J."/>
            <person name="Jeffries C.D."/>
            <person name="Bristow J."/>
            <person name="Eisen J.A."/>
            <person name="Markowitz V."/>
            <person name="Hugenholtz P."/>
            <person name="Kyrpides N.C."/>
            <person name="Klenk H.P."/>
        </authorList>
    </citation>
    <scope>NUCLEOTIDE SEQUENCE [LARGE SCALE GENOMIC DNA]</scope>
    <source>
        <strain evidence="13">DSM 44728 / CIP 108903 / NRRL B-16338 / NBRC 102104 / LLR-40K-21</strain>
    </source>
</reference>
<proteinExistence type="inferred from homology"/>
<organism evidence="12 13">
    <name type="scientific">Stackebrandtia nassauensis (strain DSM 44728 / CIP 108903 / NRRL B-16338 / NBRC 102104 / LLR-40K-21)</name>
    <dbReference type="NCBI Taxonomy" id="446470"/>
    <lineage>
        <taxon>Bacteria</taxon>
        <taxon>Bacillati</taxon>
        <taxon>Actinomycetota</taxon>
        <taxon>Actinomycetes</taxon>
        <taxon>Glycomycetales</taxon>
        <taxon>Glycomycetaceae</taxon>
        <taxon>Stackebrandtia</taxon>
    </lineage>
</organism>
<dbReference type="GO" id="GO:0030245">
    <property type="term" value="P:cellulose catabolic process"/>
    <property type="evidence" value="ECO:0007669"/>
    <property type="project" value="UniProtKB-KW"/>
</dbReference>
<dbReference type="PANTHER" id="PTHR10353">
    <property type="entry name" value="GLYCOSYL HYDROLASE"/>
    <property type="match status" value="1"/>
</dbReference>
<feature type="binding site" evidence="10">
    <location>
        <begin position="406"/>
        <end position="407"/>
    </location>
    <ligand>
        <name>substrate</name>
    </ligand>
</feature>
<dbReference type="PANTHER" id="PTHR10353:SF36">
    <property type="entry name" value="LP05116P"/>
    <property type="match status" value="1"/>
</dbReference>
<dbReference type="FunFam" id="3.20.20.80:FF:000004">
    <property type="entry name" value="Beta-glucosidase 6-phospho-beta-glucosidase"/>
    <property type="match status" value="1"/>
</dbReference>
<feature type="binding site" evidence="10">
    <location>
        <position position="21"/>
    </location>
    <ligand>
        <name>substrate</name>
    </ligand>
</feature>
<dbReference type="eggNOG" id="COG2723">
    <property type="taxonomic scope" value="Bacteria"/>
</dbReference>
<feature type="binding site" evidence="10">
    <location>
        <position position="166"/>
    </location>
    <ligand>
        <name>substrate</name>
    </ligand>
</feature>
<dbReference type="NCBIfam" id="TIGR03356">
    <property type="entry name" value="BGL"/>
    <property type="match status" value="1"/>
</dbReference>
<dbReference type="STRING" id="446470.Snas_4280"/>
<evidence type="ECO:0000256" key="7">
    <source>
        <dbReference type="ARBA" id="ARBA00023295"/>
    </source>
</evidence>
<dbReference type="HOGENOM" id="CLU_001859_1_3_11"/>
<dbReference type="Proteomes" id="UP000000844">
    <property type="component" value="Chromosome"/>
</dbReference>
<gene>
    <name evidence="12" type="ordered locus">Snas_4280</name>
</gene>
<feature type="binding site" evidence="10">
    <location>
        <position position="122"/>
    </location>
    <ligand>
        <name>substrate</name>
    </ligand>
</feature>
<evidence type="ECO:0000256" key="2">
    <source>
        <dbReference type="ARBA" id="ARBA00010838"/>
    </source>
</evidence>
<keyword evidence="5" id="KW-0136">Cellulose degradation</keyword>
<feature type="binding site" evidence="10">
    <location>
        <position position="399"/>
    </location>
    <ligand>
        <name>substrate</name>
    </ligand>
</feature>
<dbReference type="GO" id="GO:0008422">
    <property type="term" value="F:beta-glucosidase activity"/>
    <property type="evidence" value="ECO:0007669"/>
    <property type="project" value="UniProtKB-EC"/>
</dbReference>
<evidence type="ECO:0000256" key="6">
    <source>
        <dbReference type="ARBA" id="ARBA00023277"/>
    </source>
</evidence>
<dbReference type="SUPFAM" id="SSF51445">
    <property type="entry name" value="(Trans)glycosidases"/>
    <property type="match status" value="1"/>
</dbReference>
<dbReference type="InterPro" id="IPR017853">
    <property type="entry name" value="GH"/>
</dbReference>
<keyword evidence="8" id="KW-0624">Polysaccharide degradation</keyword>
<comment type="catalytic activity">
    <reaction evidence="1 11">
        <text>Hydrolysis of terminal, non-reducing beta-D-glucosyl residues with release of beta-D-glucose.</text>
        <dbReference type="EC" id="3.2.1.21"/>
    </reaction>
</comment>
<keyword evidence="4 11" id="KW-0378">Hydrolase</keyword>
<dbReference type="EC" id="3.2.1.21" evidence="3 11"/>
<sequence>MTAMPRFPDGFHWGVATSAFQIEGALDADGRGRSVWDTFTATPGKIRDGHTAATACDHYRRFGEDIDLMRRLGIDVYRFSIAWPRVFPDGHGKVNTAGLDFYDRLVDALLAANLTPMPTLFHWDLPQSLEDAGGWLNRDTAAHFADYASTVAQRLGDRVNDWITLNEPFEHMALGYALGQHAPGHMMLLESLPVAHHQLLGHGLATARLRAAGAKRVLLTNSYTPVEPATASEADAAAAAAYDALHRGLFTDPVVLGRYPDLSAFGADELPFVHDDDLDVIATPLDGLGVNYYAPTKLAAAVDGPLPFTMTEYPDADKTAFDWPVVPDGMRRILVELTERYGDALPPLWVTENGCSFPDGPGDDGAVHDDRRISYLDSHIRAVHDAIEQGADVRGYLTWTLCDNFEWAEGYHQRFGLVHVDHDTQKRTPKDSFAWFAGMLAEQRA</sequence>
<dbReference type="PRINTS" id="PR00131">
    <property type="entry name" value="GLHYDRLASE1"/>
</dbReference>
<evidence type="ECO:0000256" key="8">
    <source>
        <dbReference type="ARBA" id="ARBA00023326"/>
    </source>
</evidence>
<feature type="binding site" evidence="10">
    <location>
        <position position="293"/>
    </location>
    <ligand>
        <name>substrate</name>
    </ligand>
</feature>
<evidence type="ECO:0000256" key="3">
    <source>
        <dbReference type="ARBA" id="ARBA00012744"/>
    </source>
</evidence>
<evidence type="ECO:0000256" key="10">
    <source>
        <dbReference type="PIRSR" id="PIRSR617736-2"/>
    </source>
</evidence>
<protein>
    <recommendedName>
        <fullName evidence="3 11">Beta-glucosidase</fullName>
        <ecNumber evidence="3 11">3.2.1.21</ecNumber>
    </recommendedName>
</protein>
<feature type="active site" description="Proton donor" evidence="9">
    <location>
        <position position="167"/>
    </location>
</feature>
<name>D3Q2J6_STANL</name>
<dbReference type="InterPro" id="IPR033132">
    <property type="entry name" value="GH_1_N_CS"/>
</dbReference>
<dbReference type="InterPro" id="IPR001360">
    <property type="entry name" value="Glyco_hydro_1"/>
</dbReference>
<evidence type="ECO:0000256" key="9">
    <source>
        <dbReference type="PIRSR" id="PIRSR617736-1"/>
    </source>
</evidence>
<evidence type="ECO:0000256" key="5">
    <source>
        <dbReference type="ARBA" id="ARBA00023001"/>
    </source>
</evidence>
<dbReference type="InterPro" id="IPR017736">
    <property type="entry name" value="Glyco_hydro_1_beta-glucosidase"/>
</dbReference>
<keyword evidence="7 11" id="KW-0326">Glycosidase</keyword>
<evidence type="ECO:0000313" key="13">
    <source>
        <dbReference type="Proteomes" id="UP000000844"/>
    </source>
</evidence>
<dbReference type="EMBL" id="CP001778">
    <property type="protein sequence ID" value="ADD43929.1"/>
    <property type="molecule type" value="Genomic_DNA"/>
</dbReference>
<dbReference type="Pfam" id="PF00232">
    <property type="entry name" value="Glyco_hydro_1"/>
    <property type="match status" value="1"/>
</dbReference>
<dbReference type="AlphaFoldDB" id="D3Q2J6"/>
<dbReference type="GO" id="GO:0005829">
    <property type="term" value="C:cytosol"/>
    <property type="evidence" value="ECO:0007669"/>
    <property type="project" value="TreeGrafter"/>
</dbReference>
<accession>D3Q2J6</accession>
<dbReference type="Gene3D" id="3.20.20.80">
    <property type="entry name" value="Glycosidases"/>
    <property type="match status" value="1"/>
</dbReference>
<evidence type="ECO:0000313" key="12">
    <source>
        <dbReference type="EMBL" id="ADD43929.1"/>
    </source>
</evidence>
<dbReference type="KEGG" id="sna:Snas_4280"/>
<dbReference type="CAZy" id="GH1">
    <property type="family name" value="Glycoside Hydrolase Family 1"/>
</dbReference>
<dbReference type="RefSeq" id="WP_013019500.1">
    <property type="nucleotide sequence ID" value="NC_013947.1"/>
</dbReference>
<keyword evidence="6" id="KW-0119">Carbohydrate metabolism</keyword>
<evidence type="ECO:0000256" key="11">
    <source>
        <dbReference type="RuleBase" id="RU361175"/>
    </source>
</evidence>
<comment type="similarity">
    <text evidence="2 11">Belongs to the glycosyl hydrolase 1 family.</text>
</comment>
<evidence type="ECO:0000256" key="1">
    <source>
        <dbReference type="ARBA" id="ARBA00000448"/>
    </source>
</evidence>
<feature type="active site" description="Nucleophile" evidence="9">
    <location>
        <position position="352"/>
    </location>
</feature>
<keyword evidence="13" id="KW-1185">Reference proteome</keyword>
<dbReference type="PROSITE" id="PS00653">
    <property type="entry name" value="GLYCOSYL_HYDROL_F1_2"/>
    <property type="match status" value="1"/>
</dbReference>